<reference evidence="2" key="1">
    <citation type="submission" date="2021-02" db="EMBL/GenBank/DDBJ databases">
        <authorList>
            <person name="Nowell W R."/>
        </authorList>
    </citation>
    <scope>NUCLEOTIDE SEQUENCE</scope>
</reference>
<protein>
    <submittedName>
        <fullName evidence="2">Uncharacterized protein</fullName>
    </submittedName>
</protein>
<keyword evidence="1" id="KW-1133">Transmembrane helix</keyword>
<comment type="caution">
    <text evidence="2">The sequence shown here is derived from an EMBL/GenBank/DDBJ whole genome shotgun (WGS) entry which is preliminary data.</text>
</comment>
<evidence type="ECO:0000313" key="3">
    <source>
        <dbReference type="EMBL" id="CAF4268140.1"/>
    </source>
</evidence>
<gene>
    <name evidence="2" type="ORF">OVA965_LOCUS35907</name>
    <name evidence="3" type="ORF">TMI583_LOCUS36890</name>
</gene>
<dbReference type="AlphaFoldDB" id="A0A8S2FIH0"/>
<evidence type="ECO:0000313" key="4">
    <source>
        <dbReference type="Proteomes" id="UP000677228"/>
    </source>
</evidence>
<feature type="transmembrane region" description="Helical" evidence="1">
    <location>
        <begin position="35"/>
        <end position="55"/>
    </location>
</feature>
<dbReference type="EMBL" id="CAJOBA010053759">
    <property type="protein sequence ID" value="CAF4268140.1"/>
    <property type="molecule type" value="Genomic_DNA"/>
</dbReference>
<dbReference type="EMBL" id="CAJNOK010031850">
    <property type="protein sequence ID" value="CAF1477166.1"/>
    <property type="molecule type" value="Genomic_DNA"/>
</dbReference>
<keyword evidence="1" id="KW-0812">Transmembrane</keyword>
<dbReference type="Proteomes" id="UP000682733">
    <property type="component" value="Unassembled WGS sequence"/>
</dbReference>
<keyword evidence="1" id="KW-0472">Membrane</keyword>
<accession>A0A8S2FIH0</accession>
<feature type="transmembrane region" description="Helical" evidence="1">
    <location>
        <begin position="168"/>
        <end position="189"/>
    </location>
</feature>
<proteinExistence type="predicted"/>
<name>A0A8S2FIH0_9BILA</name>
<evidence type="ECO:0000256" key="1">
    <source>
        <dbReference type="SAM" id="Phobius"/>
    </source>
</evidence>
<organism evidence="2 4">
    <name type="scientific">Didymodactylos carnosus</name>
    <dbReference type="NCBI Taxonomy" id="1234261"/>
    <lineage>
        <taxon>Eukaryota</taxon>
        <taxon>Metazoa</taxon>
        <taxon>Spiralia</taxon>
        <taxon>Gnathifera</taxon>
        <taxon>Rotifera</taxon>
        <taxon>Eurotatoria</taxon>
        <taxon>Bdelloidea</taxon>
        <taxon>Philodinida</taxon>
        <taxon>Philodinidae</taxon>
        <taxon>Didymodactylos</taxon>
    </lineage>
</organism>
<dbReference type="Proteomes" id="UP000677228">
    <property type="component" value="Unassembled WGS sequence"/>
</dbReference>
<feature type="transmembrane region" description="Helical" evidence="1">
    <location>
        <begin position="5"/>
        <end position="23"/>
    </location>
</feature>
<evidence type="ECO:0000313" key="2">
    <source>
        <dbReference type="EMBL" id="CAF1477166.1"/>
    </source>
</evidence>
<sequence>MTITFAFIIDLNLSVMALIRILLYDNITLNHLLTIYSLADISTLSIFVILFLIIVSRINHKTTYCVLKLLKELKREGTNQILRIEKRTKKESKKEDRQMGRCDIELLQVDNEYSADAVELLNDDQMGECDIELLQLNNTYLKDTIVCLENAKNKYSITLFGHIIDKALVTKLLISLLGSAGSAIFGLIVKKISSDLHK</sequence>